<evidence type="ECO:0000313" key="2">
    <source>
        <dbReference type="WBParaSite" id="ACRNAN_scaffold3661.g10664.t1"/>
    </source>
</evidence>
<dbReference type="AlphaFoldDB" id="A0A914DSB5"/>
<protein>
    <submittedName>
        <fullName evidence="2">Uncharacterized protein</fullName>
    </submittedName>
</protein>
<sequence length="108" mass="12355">MNLEDTILISAFVDSQDGAFGKPWNEQQIELFAPYKKRIKMIILKDFTDKPEAAHRRITSQLRMFMDDISNTMIFGGNVSKRLLQIQLGSWGSLEDYVNCEGPARKVS</sequence>
<evidence type="ECO:0000313" key="1">
    <source>
        <dbReference type="Proteomes" id="UP000887540"/>
    </source>
</evidence>
<organism evidence="1 2">
    <name type="scientific">Acrobeloides nanus</name>
    <dbReference type="NCBI Taxonomy" id="290746"/>
    <lineage>
        <taxon>Eukaryota</taxon>
        <taxon>Metazoa</taxon>
        <taxon>Ecdysozoa</taxon>
        <taxon>Nematoda</taxon>
        <taxon>Chromadorea</taxon>
        <taxon>Rhabditida</taxon>
        <taxon>Tylenchina</taxon>
        <taxon>Cephalobomorpha</taxon>
        <taxon>Cephaloboidea</taxon>
        <taxon>Cephalobidae</taxon>
        <taxon>Acrobeloides</taxon>
    </lineage>
</organism>
<keyword evidence="1" id="KW-1185">Reference proteome</keyword>
<dbReference type="Proteomes" id="UP000887540">
    <property type="component" value="Unplaced"/>
</dbReference>
<proteinExistence type="predicted"/>
<reference evidence="2" key="1">
    <citation type="submission" date="2022-11" db="UniProtKB">
        <authorList>
            <consortium name="WormBaseParasite"/>
        </authorList>
    </citation>
    <scope>IDENTIFICATION</scope>
</reference>
<accession>A0A914DSB5</accession>
<dbReference type="WBParaSite" id="ACRNAN_scaffold3661.g10664.t1">
    <property type="protein sequence ID" value="ACRNAN_scaffold3661.g10664.t1"/>
    <property type="gene ID" value="ACRNAN_scaffold3661.g10664"/>
</dbReference>
<name>A0A914DSB5_9BILA</name>